<evidence type="ECO:0000259" key="4">
    <source>
        <dbReference type="PROSITE" id="PS50949"/>
    </source>
</evidence>
<dbReference type="Pfam" id="PF00392">
    <property type="entry name" value="GntR"/>
    <property type="match status" value="1"/>
</dbReference>
<dbReference type="InterPro" id="IPR036388">
    <property type="entry name" value="WH-like_DNA-bd_sf"/>
</dbReference>
<dbReference type="PANTHER" id="PTHR43537:SF24">
    <property type="entry name" value="GLUCONATE OPERON TRANSCRIPTIONAL REPRESSOR"/>
    <property type="match status" value="1"/>
</dbReference>
<dbReference type="PANTHER" id="PTHR43537">
    <property type="entry name" value="TRANSCRIPTIONAL REGULATOR, GNTR FAMILY"/>
    <property type="match status" value="1"/>
</dbReference>
<protein>
    <submittedName>
        <fullName evidence="5">GntR family transcriptional regulator</fullName>
    </submittedName>
</protein>
<dbReference type="InterPro" id="IPR036390">
    <property type="entry name" value="WH_DNA-bd_sf"/>
</dbReference>
<dbReference type="Pfam" id="PF07729">
    <property type="entry name" value="FCD"/>
    <property type="match status" value="1"/>
</dbReference>
<evidence type="ECO:0000313" key="6">
    <source>
        <dbReference type="Proteomes" id="UP000321574"/>
    </source>
</evidence>
<reference evidence="5 6" key="1">
    <citation type="submission" date="2019-06" db="EMBL/GenBank/DDBJ databases">
        <title>Cerasibacillus sp. nov., isolated from maize field.</title>
        <authorList>
            <person name="Lin S.-Y."/>
            <person name="Tsai C.-F."/>
            <person name="Young C.-C."/>
        </authorList>
    </citation>
    <scope>NUCLEOTIDE SEQUENCE [LARGE SCALE GENOMIC DNA]</scope>
    <source>
        <strain evidence="5 6">CC-CFT480</strain>
    </source>
</reference>
<evidence type="ECO:0000256" key="2">
    <source>
        <dbReference type="ARBA" id="ARBA00023125"/>
    </source>
</evidence>
<evidence type="ECO:0000313" key="5">
    <source>
        <dbReference type="EMBL" id="TXL57815.1"/>
    </source>
</evidence>
<dbReference type="SMART" id="SM00895">
    <property type="entry name" value="FCD"/>
    <property type="match status" value="1"/>
</dbReference>
<dbReference type="InterPro" id="IPR011711">
    <property type="entry name" value="GntR_C"/>
</dbReference>
<dbReference type="OrthoDB" id="114741at2"/>
<dbReference type="SUPFAM" id="SSF48008">
    <property type="entry name" value="GntR ligand-binding domain-like"/>
    <property type="match status" value="1"/>
</dbReference>
<keyword evidence="1" id="KW-0805">Transcription regulation</keyword>
<gene>
    <name evidence="5" type="ORF">FHP05_14935</name>
</gene>
<organism evidence="5 6">
    <name type="scientific">Cerasibacillus terrae</name>
    <dbReference type="NCBI Taxonomy" id="2498845"/>
    <lineage>
        <taxon>Bacteria</taxon>
        <taxon>Bacillati</taxon>
        <taxon>Bacillota</taxon>
        <taxon>Bacilli</taxon>
        <taxon>Bacillales</taxon>
        <taxon>Bacillaceae</taxon>
        <taxon>Cerasibacillus</taxon>
    </lineage>
</organism>
<feature type="domain" description="HTH gntR-type" evidence="4">
    <location>
        <begin position="8"/>
        <end position="75"/>
    </location>
</feature>
<sequence>MVRYSRRLSASDVAYDFIRKKIIKLEYAPSTHLVEEQLSKEIEVSRTPLRQALYRLELEQLVLKQPNGRIIVTPITPTEAGDVFKVREVLEGLVAKEATEKLSEQDFHKLEEALVLMKMAAEKDRKEDLVKHGAQFHEILQTASANEVANQFLNQLKSRIARYRRISSYANPTYEPDVVVQEHIQIFNLLQKGQKDEVEKAMRAHIRRSLQSTIETLELYVKGVALEKDK</sequence>
<evidence type="ECO:0000256" key="1">
    <source>
        <dbReference type="ARBA" id="ARBA00023015"/>
    </source>
</evidence>
<dbReference type="PROSITE" id="PS50949">
    <property type="entry name" value="HTH_GNTR"/>
    <property type="match status" value="1"/>
</dbReference>
<name>A0A5C8NG70_9BACI</name>
<dbReference type="InterPro" id="IPR000524">
    <property type="entry name" value="Tscrpt_reg_HTH_GntR"/>
</dbReference>
<dbReference type="AlphaFoldDB" id="A0A5C8NG70"/>
<keyword evidence="3" id="KW-0804">Transcription</keyword>
<evidence type="ECO:0000256" key="3">
    <source>
        <dbReference type="ARBA" id="ARBA00023163"/>
    </source>
</evidence>
<dbReference type="RefSeq" id="WP_147670749.1">
    <property type="nucleotide sequence ID" value="NZ_VDUW01000017.1"/>
</dbReference>
<dbReference type="GO" id="GO:0003700">
    <property type="term" value="F:DNA-binding transcription factor activity"/>
    <property type="evidence" value="ECO:0007669"/>
    <property type="project" value="InterPro"/>
</dbReference>
<comment type="caution">
    <text evidence="5">The sequence shown here is derived from an EMBL/GenBank/DDBJ whole genome shotgun (WGS) entry which is preliminary data.</text>
</comment>
<dbReference type="Proteomes" id="UP000321574">
    <property type="component" value="Unassembled WGS sequence"/>
</dbReference>
<keyword evidence="2" id="KW-0238">DNA-binding</keyword>
<dbReference type="SMART" id="SM00345">
    <property type="entry name" value="HTH_GNTR"/>
    <property type="match status" value="1"/>
</dbReference>
<dbReference type="Gene3D" id="1.20.120.530">
    <property type="entry name" value="GntR ligand-binding domain-like"/>
    <property type="match status" value="1"/>
</dbReference>
<dbReference type="EMBL" id="VDUW01000017">
    <property type="protein sequence ID" value="TXL57815.1"/>
    <property type="molecule type" value="Genomic_DNA"/>
</dbReference>
<dbReference type="GO" id="GO:0003677">
    <property type="term" value="F:DNA binding"/>
    <property type="evidence" value="ECO:0007669"/>
    <property type="project" value="UniProtKB-KW"/>
</dbReference>
<accession>A0A5C8NG70</accession>
<dbReference type="InterPro" id="IPR008920">
    <property type="entry name" value="TF_FadR/GntR_C"/>
</dbReference>
<dbReference type="SUPFAM" id="SSF46785">
    <property type="entry name" value="Winged helix' DNA-binding domain"/>
    <property type="match status" value="1"/>
</dbReference>
<keyword evidence="6" id="KW-1185">Reference proteome</keyword>
<proteinExistence type="predicted"/>
<dbReference type="Gene3D" id="1.10.10.10">
    <property type="entry name" value="Winged helix-like DNA-binding domain superfamily/Winged helix DNA-binding domain"/>
    <property type="match status" value="1"/>
</dbReference>